<evidence type="ECO:0000256" key="5">
    <source>
        <dbReference type="ARBA" id="ARBA00023002"/>
    </source>
</evidence>
<dbReference type="GO" id="GO:0016020">
    <property type="term" value="C:membrane"/>
    <property type="evidence" value="ECO:0007669"/>
    <property type="project" value="UniProtKB-SubCell"/>
</dbReference>
<keyword evidence="6 8" id="KW-0406">Ion transport</keyword>
<name>A0AAN7TCX4_9PEZI</name>
<keyword evidence="2 8" id="KW-0813">Transport</keyword>
<dbReference type="Pfam" id="PF00106">
    <property type="entry name" value="adh_short"/>
    <property type="match status" value="1"/>
</dbReference>
<keyword evidence="4 8" id="KW-1133">Transmembrane helix</keyword>
<evidence type="ECO:0000256" key="9">
    <source>
        <dbReference type="SAM" id="MobiDB-lite"/>
    </source>
</evidence>
<dbReference type="PANTHER" id="PTHR43157:SF31">
    <property type="entry name" value="PHOSPHATIDYLINOSITOL-GLYCAN BIOSYNTHESIS CLASS F PROTEIN"/>
    <property type="match status" value="1"/>
</dbReference>
<evidence type="ECO:0000256" key="7">
    <source>
        <dbReference type="ARBA" id="ARBA00023136"/>
    </source>
</evidence>
<evidence type="ECO:0000256" key="3">
    <source>
        <dbReference type="ARBA" id="ARBA00022692"/>
    </source>
</evidence>
<dbReference type="GO" id="GO:0005385">
    <property type="term" value="F:zinc ion transmembrane transporter activity"/>
    <property type="evidence" value="ECO:0007669"/>
    <property type="project" value="InterPro"/>
</dbReference>
<feature type="transmembrane region" description="Helical" evidence="8">
    <location>
        <begin position="92"/>
        <end position="110"/>
    </location>
</feature>
<feature type="transmembrane region" description="Helical" evidence="8">
    <location>
        <begin position="18"/>
        <end position="37"/>
    </location>
</feature>
<comment type="caution">
    <text evidence="8">Lacks conserved residue(s) required for the propagation of feature annotation.</text>
</comment>
<evidence type="ECO:0000256" key="4">
    <source>
        <dbReference type="ARBA" id="ARBA00022989"/>
    </source>
</evidence>
<evidence type="ECO:0000256" key="6">
    <source>
        <dbReference type="ARBA" id="ARBA00023065"/>
    </source>
</evidence>
<dbReference type="InterPro" id="IPR003689">
    <property type="entry name" value="ZIP"/>
</dbReference>
<feature type="transmembrane region" description="Helical" evidence="8">
    <location>
        <begin position="49"/>
        <end position="72"/>
    </location>
</feature>
<feature type="transmembrane region" description="Helical" evidence="8">
    <location>
        <begin position="274"/>
        <end position="294"/>
    </location>
</feature>
<dbReference type="GO" id="GO:0016491">
    <property type="term" value="F:oxidoreductase activity"/>
    <property type="evidence" value="ECO:0007669"/>
    <property type="project" value="UniProtKB-KW"/>
</dbReference>
<evidence type="ECO:0000256" key="8">
    <source>
        <dbReference type="RuleBase" id="RU362088"/>
    </source>
</evidence>
<comment type="subcellular location">
    <subcellularLocation>
        <location evidence="1 8">Membrane</location>
        <topology evidence="1 8">Multi-pass membrane protein</topology>
    </subcellularLocation>
</comment>
<keyword evidence="7 8" id="KW-0472">Membrane</keyword>
<dbReference type="EMBL" id="JAVRRL010000051">
    <property type="protein sequence ID" value="KAK5110276.1"/>
    <property type="molecule type" value="Genomic_DNA"/>
</dbReference>
<feature type="region of interest" description="Disordered" evidence="9">
    <location>
        <begin position="126"/>
        <end position="159"/>
    </location>
</feature>
<dbReference type="InterPro" id="IPR004698">
    <property type="entry name" value="Zn/Fe_permease_fun/pln"/>
</dbReference>
<evidence type="ECO:0000313" key="10">
    <source>
        <dbReference type="EMBL" id="KAK5110276.1"/>
    </source>
</evidence>
<keyword evidence="5" id="KW-0560">Oxidoreductase</keyword>
<evidence type="ECO:0000256" key="2">
    <source>
        <dbReference type="ARBA" id="ARBA00022448"/>
    </source>
</evidence>
<sequence>MSTCEAGNQYDGRIGTRISAIFVILVGSFLGAWFPVFAARHKDVSVPGWAFFIAKYFGSGVIVATAFIHLLAPANEALTDPCLTGPITEYSWTEGICLIVIFVMFFLELMTMRYAKFGHSHDHEHSQDVELAKQAKSKKADRKSQSSSSSRVVEPSLQDEQLRSAEACAGPHVPGDDHLSHNRQHLDMYGHDDGHHDHKTFDPDSYAAQMTAIAILEFGVIFHSIFIGLTLAVAGKEFITLYVVLVFHQTFEGLALGTRLASIKWPSTSRWTPYVLGGCYALSTPIAISIGLGVRTGFAPGSQTTLIVNGVFDSISAGILIYTGLIELMAHEFMFSEYMQKAPIREVLAALGFCDKAATMSLTNILFKFLPGFCYSQFFVTPPDPETDCTGKTVIVTGSNTGLGKETVRHFVRLNAEKVIIACRSIEKGEAAKQDIERISGRHGVVEVWKLDLQDYDSVKAFAQKAQGLRRLDIVIENAGINTFKYVSAAGNESTITVNVVSTFLLALLLLPKLQESGKITATTPTLTIVSSEVHFLTALPEKSAPSIFDKLNDQKSARMSDRYNVSKLMEVFACREIARQHPAEQLGVTLNFINPGLCNSELSRELDIAAVRFMLGLFARTTEVGARTLVHAGLSGKETHGKYLSDSKVTHCAPLVEGRGGAELQSRVWKELADRLDAIQPGVLKVLDV</sequence>
<dbReference type="Proteomes" id="UP001310890">
    <property type="component" value="Unassembled WGS sequence"/>
</dbReference>
<feature type="transmembrane region" description="Helical" evidence="8">
    <location>
        <begin position="212"/>
        <end position="233"/>
    </location>
</feature>
<organism evidence="10 11">
    <name type="scientific">Meristemomyces frigidus</name>
    <dbReference type="NCBI Taxonomy" id="1508187"/>
    <lineage>
        <taxon>Eukaryota</taxon>
        <taxon>Fungi</taxon>
        <taxon>Dikarya</taxon>
        <taxon>Ascomycota</taxon>
        <taxon>Pezizomycotina</taxon>
        <taxon>Dothideomycetes</taxon>
        <taxon>Dothideomycetidae</taxon>
        <taxon>Mycosphaerellales</taxon>
        <taxon>Teratosphaeriaceae</taxon>
        <taxon>Meristemomyces</taxon>
    </lineage>
</organism>
<reference evidence="10" key="1">
    <citation type="submission" date="2023-08" db="EMBL/GenBank/DDBJ databases">
        <title>Black Yeasts Isolated from many extreme environments.</title>
        <authorList>
            <person name="Coleine C."/>
            <person name="Stajich J.E."/>
            <person name="Selbmann L."/>
        </authorList>
    </citation>
    <scope>NUCLEOTIDE SEQUENCE</scope>
    <source>
        <strain evidence="10">CCFEE 5401</strain>
    </source>
</reference>
<dbReference type="NCBIfam" id="TIGR00820">
    <property type="entry name" value="zip"/>
    <property type="match status" value="1"/>
</dbReference>
<evidence type="ECO:0000313" key="11">
    <source>
        <dbReference type="Proteomes" id="UP001310890"/>
    </source>
</evidence>
<dbReference type="PANTHER" id="PTHR43157">
    <property type="entry name" value="PHOSPHATIDYLINOSITOL-GLYCAN BIOSYNTHESIS CLASS F PROTEIN-RELATED"/>
    <property type="match status" value="1"/>
</dbReference>
<dbReference type="InterPro" id="IPR002347">
    <property type="entry name" value="SDR_fam"/>
</dbReference>
<keyword evidence="3 8" id="KW-0812">Transmembrane</keyword>
<feature type="transmembrane region" description="Helical" evidence="8">
    <location>
        <begin position="306"/>
        <end position="326"/>
    </location>
</feature>
<dbReference type="PRINTS" id="PR00081">
    <property type="entry name" value="GDHRDH"/>
</dbReference>
<protein>
    <submittedName>
        <fullName evidence="10">Uncharacterized protein</fullName>
    </submittedName>
</protein>
<evidence type="ECO:0000256" key="1">
    <source>
        <dbReference type="ARBA" id="ARBA00004141"/>
    </source>
</evidence>
<comment type="caution">
    <text evidence="10">The sequence shown here is derived from an EMBL/GenBank/DDBJ whole genome shotgun (WGS) entry which is preliminary data.</text>
</comment>
<dbReference type="SUPFAM" id="SSF51735">
    <property type="entry name" value="NAD(P)-binding Rossmann-fold domains"/>
    <property type="match status" value="1"/>
</dbReference>
<accession>A0AAN7TCX4</accession>
<comment type="similarity">
    <text evidence="8">Belongs to the ZIP transporter (TC 2.A.5) family.</text>
</comment>
<gene>
    <name evidence="10" type="ORF">LTR62_006129</name>
</gene>
<dbReference type="InterPro" id="IPR036291">
    <property type="entry name" value="NAD(P)-bd_dom_sf"/>
</dbReference>
<dbReference type="AlphaFoldDB" id="A0AAN7TCX4"/>
<dbReference type="Gene3D" id="3.40.50.720">
    <property type="entry name" value="NAD(P)-binding Rossmann-like Domain"/>
    <property type="match status" value="1"/>
</dbReference>
<proteinExistence type="inferred from homology"/>
<dbReference type="Pfam" id="PF02535">
    <property type="entry name" value="Zip"/>
    <property type="match status" value="1"/>
</dbReference>